<dbReference type="PANTHER" id="PTHR40274">
    <property type="entry name" value="VIRGINIAMYCIN B LYASE"/>
    <property type="match status" value="1"/>
</dbReference>
<dbReference type="RefSeq" id="WP_345241611.1">
    <property type="nucleotide sequence ID" value="NZ_BAABHD010000012.1"/>
</dbReference>
<protein>
    <recommendedName>
        <fullName evidence="4">SMP-30/Gluconolactonase/LRE-like region domain-containing protein</fullName>
    </recommendedName>
</protein>
<dbReference type="Proteomes" id="UP001501175">
    <property type="component" value="Unassembled WGS sequence"/>
</dbReference>
<reference evidence="3" key="1">
    <citation type="journal article" date="2019" name="Int. J. Syst. Evol. Microbiol.">
        <title>The Global Catalogue of Microorganisms (GCM) 10K type strain sequencing project: providing services to taxonomists for standard genome sequencing and annotation.</title>
        <authorList>
            <consortium name="The Broad Institute Genomics Platform"/>
            <consortium name="The Broad Institute Genome Sequencing Center for Infectious Disease"/>
            <person name="Wu L."/>
            <person name="Ma J."/>
        </authorList>
    </citation>
    <scope>NUCLEOTIDE SEQUENCE [LARGE SCALE GENOMIC DNA]</scope>
    <source>
        <strain evidence="3">JCM 17927</strain>
    </source>
</reference>
<evidence type="ECO:0000313" key="3">
    <source>
        <dbReference type="Proteomes" id="UP001501175"/>
    </source>
</evidence>
<keyword evidence="3" id="KW-1185">Reference proteome</keyword>
<dbReference type="SUPFAM" id="SSF101898">
    <property type="entry name" value="NHL repeat"/>
    <property type="match status" value="1"/>
</dbReference>
<sequence length="283" mass="31605">MKTFFLLVLFGLFCPAIHAHPGVGIVMDSQGNVYYTDLTHVWKINPLTREKSVAVKNVHTHELYLDAQDNLYGENLWYEGERTNKWGHRVWCLRPDGTRVTIIPATQGFLTNYSFVRDKTGTMYWADRSAKTVIRKRLPDGTIGTHATGPFADVRWMTCTPDGILYLTDGPDVKRILPDGKVQILARNVRENRLTKPPVGNQHALMGLSYDPAGNVYVAVFGGRKVKKISPTGQVTVVAQSASPWSPAGVLADKTGNLWLLEYSAANQARVRRIYPDGSDTVY</sequence>
<dbReference type="InterPro" id="IPR051344">
    <property type="entry name" value="Vgb"/>
</dbReference>
<dbReference type="Gene3D" id="2.40.10.500">
    <property type="match status" value="1"/>
</dbReference>
<evidence type="ECO:0008006" key="4">
    <source>
        <dbReference type="Google" id="ProtNLM"/>
    </source>
</evidence>
<feature type="chain" id="PRO_5046218084" description="SMP-30/Gluconolactonase/LRE-like region domain-containing protein" evidence="1">
    <location>
        <begin position="20"/>
        <end position="283"/>
    </location>
</feature>
<gene>
    <name evidence="2" type="ORF">GCM10023189_12220</name>
</gene>
<dbReference type="EMBL" id="BAABHD010000012">
    <property type="protein sequence ID" value="GAA4450897.1"/>
    <property type="molecule type" value="Genomic_DNA"/>
</dbReference>
<organism evidence="2 3">
    <name type="scientific">Nibrella saemangeumensis</name>
    <dbReference type="NCBI Taxonomy" id="1084526"/>
    <lineage>
        <taxon>Bacteria</taxon>
        <taxon>Pseudomonadati</taxon>
        <taxon>Bacteroidota</taxon>
        <taxon>Cytophagia</taxon>
        <taxon>Cytophagales</taxon>
        <taxon>Spirosomataceae</taxon>
        <taxon>Nibrella</taxon>
    </lineage>
</organism>
<dbReference type="InterPro" id="IPR011042">
    <property type="entry name" value="6-blade_b-propeller_TolB-like"/>
</dbReference>
<keyword evidence="1" id="KW-0732">Signal</keyword>
<dbReference type="PANTHER" id="PTHR40274:SF4">
    <property type="entry name" value="BLL1406 PROTEIN"/>
    <property type="match status" value="1"/>
</dbReference>
<evidence type="ECO:0000256" key="1">
    <source>
        <dbReference type="SAM" id="SignalP"/>
    </source>
</evidence>
<proteinExistence type="predicted"/>
<dbReference type="Gene3D" id="2.120.10.30">
    <property type="entry name" value="TolB, C-terminal domain"/>
    <property type="match status" value="1"/>
</dbReference>
<name>A0ABP8MLB3_9BACT</name>
<accession>A0ABP8MLB3</accession>
<feature type="signal peptide" evidence="1">
    <location>
        <begin position="1"/>
        <end position="19"/>
    </location>
</feature>
<evidence type="ECO:0000313" key="2">
    <source>
        <dbReference type="EMBL" id="GAA4450897.1"/>
    </source>
</evidence>
<comment type="caution">
    <text evidence="2">The sequence shown here is derived from an EMBL/GenBank/DDBJ whole genome shotgun (WGS) entry which is preliminary data.</text>
</comment>